<protein>
    <submittedName>
        <fullName evidence="2">Uncharacterized protein</fullName>
    </submittedName>
</protein>
<accession>A0A4Q9M7R8</accession>
<name>A0A4Q9M7R8_9APHY</name>
<feature type="compositionally biased region" description="Basic and acidic residues" evidence="1">
    <location>
        <begin position="82"/>
        <end position="92"/>
    </location>
</feature>
<feature type="region of interest" description="Disordered" evidence="1">
    <location>
        <begin position="57"/>
        <end position="140"/>
    </location>
</feature>
<organism evidence="2">
    <name type="scientific">Dichomitus squalens</name>
    <dbReference type="NCBI Taxonomy" id="114155"/>
    <lineage>
        <taxon>Eukaryota</taxon>
        <taxon>Fungi</taxon>
        <taxon>Dikarya</taxon>
        <taxon>Basidiomycota</taxon>
        <taxon>Agaricomycotina</taxon>
        <taxon>Agaricomycetes</taxon>
        <taxon>Polyporales</taxon>
        <taxon>Polyporaceae</taxon>
        <taxon>Dichomitus</taxon>
    </lineage>
</organism>
<dbReference type="Proteomes" id="UP000292957">
    <property type="component" value="Unassembled WGS sequence"/>
</dbReference>
<proteinExistence type="predicted"/>
<dbReference type="EMBL" id="ML143583">
    <property type="protein sequence ID" value="TBU21701.1"/>
    <property type="molecule type" value="Genomic_DNA"/>
</dbReference>
<sequence length="154" mass="17208">MTPSALWRASLADCLRVCSIHRVISILPSCRARLRRSSSIRPTAPSGVAFAKFCPCRASRRRRSSPSSVSSPYLLALTMRPGNERAPRDRFQPPRHKNFRPRPPPSQSTKRRVQPPTAAFTKNEDRLTQPRKPPRLATSSVSLATITSANDVHK</sequence>
<evidence type="ECO:0000313" key="2">
    <source>
        <dbReference type="EMBL" id="TBU21701.1"/>
    </source>
</evidence>
<reference evidence="2" key="1">
    <citation type="submission" date="2019-01" db="EMBL/GenBank/DDBJ databases">
        <title>Draft genome sequences of three monokaryotic isolates of the white-rot basidiomycete fungus Dichomitus squalens.</title>
        <authorList>
            <consortium name="DOE Joint Genome Institute"/>
            <person name="Lopez S.C."/>
            <person name="Andreopoulos B."/>
            <person name="Pangilinan J."/>
            <person name="Lipzen A."/>
            <person name="Riley R."/>
            <person name="Ahrendt S."/>
            <person name="Ng V."/>
            <person name="Barry K."/>
            <person name="Daum C."/>
            <person name="Grigoriev I.V."/>
            <person name="Hilden K.S."/>
            <person name="Makela M.R."/>
            <person name="de Vries R.P."/>
        </authorList>
    </citation>
    <scope>NUCLEOTIDE SEQUENCE [LARGE SCALE GENOMIC DNA]</scope>
    <source>
        <strain evidence="2">OM18370.1</strain>
    </source>
</reference>
<evidence type="ECO:0000256" key="1">
    <source>
        <dbReference type="SAM" id="MobiDB-lite"/>
    </source>
</evidence>
<dbReference type="AlphaFoldDB" id="A0A4Q9M7R8"/>
<gene>
    <name evidence="2" type="ORF">BD311DRAFT_191521</name>
</gene>